<keyword evidence="3" id="KW-1185">Reference proteome</keyword>
<reference evidence="2 3" key="2">
    <citation type="submission" date="2018-11" db="EMBL/GenBank/DDBJ databases">
        <authorList>
            <consortium name="Pathogen Informatics"/>
        </authorList>
    </citation>
    <scope>NUCLEOTIDE SEQUENCE [LARGE SCALE GENOMIC DNA]</scope>
    <source>
        <strain evidence="2 3">Costa Rica</strain>
    </source>
</reference>
<reference evidence="4" key="1">
    <citation type="submission" date="2017-02" db="UniProtKB">
        <authorList>
            <consortium name="WormBaseParasite"/>
        </authorList>
    </citation>
    <scope>IDENTIFICATION</scope>
</reference>
<accession>A0A0R3PU21</accession>
<evidence type="ECO:0000313" key="2">
    <source>
        <dbReference type="EMBL" id="VDM60932.1"/>
    </source>
</evidence>
<proteinExistence type="predicted"/>
<name>A0A0R3PU21_ANGCS</name>
<evidence type="ECO:0000313" key="4">
    <source>
        <dbReference type="WBParaSite" id="ACOC_0000934601-mRNA-1"/>
    </source>
</evidence>
<gene>
    <name evidence="2" type="ORF">ACOC_LOCUS9347</name>
</gene>
<dbReference type="WBParaSite" id="ACOC_0000934601-mRNA-1">
    <property type="protein sequence ID" value="ACOC_0000934601-mRNA-1"/>
    <property type="gene ID" value="ACOC_0000934601"/>
</dbReference>
<dbReference type="EMBL" id="UYYA01004282">
    <property type="protein sequence ID" value="VDM60932.1"/>
    <property type="molecule type" value="Genomic_DNA"/>
</dbReference>
<dbReference type="Proteomes" id="UP000267027">
    <property type="component" value="Unassembled WGS sequence"/>
</dbReference>
<dbReference type="AlphaFoldDB" id="A0A0R3PU21"/>
<organism evidence="4">
    <name type="scientific">Angiostrongylus costaricensis</name>
    <name type="common">Nematode worm</name>
    <dbReference type="NCBI Taxonomy" id="334426"/>
    <lineage>
        <taxon>Eukaryota</taxon>
        <taxon>Metazoa</taxon>
        <taxon>Ecdysozoa</taxon>
        <taxon>Nematoda</taxon>
        <taxon>Chromadorea</taxon>
        <taxon>Rhabditida</taxon>
        <taxon>Rhabditina</taxon>
        <taxon>Rhabditomorpha</taxon>
        <taxon>Strongyloidea</taxon>
        <taxon>Metastrongylidae</taxon>
        <taxon>Angiostrongylus</taxon>
    </lineage>
</organism>
<feature type="region of interest" description="Disordered" evidence="1">
    <location>
        <begin position="1"/>
        <end position="29"/>
    </location>
</feature>
<protein>
    <submittedName>
        <fullName evidence="2 4">Uncharacterized protein</fullName>
    </submittedName>
</protein>
<sequence length="98" mass="10874">MENDGVGRRGRIGDGAGRHGRALPGKVSNAGRRASGRLMVLDDAAALFRAKVQMNSEDELCIRDSLVLLTSLVFTSLIHRRSRIASRYILEVVQRHFQ</sequence>
<evidence type="ECO:0000313" key="3">
    <source>
        <dbReference type="Proteomes" id="UP000267027"/>
    </source>
</evidence>
<evidence type="ECO:0000256" key="1">
    <source>
        <dbReference type="SAM" id="MobiDB-lite"/>
    </source>
</evidence>